<feature type="domain" description="NAD-dependent epimerase/dehydratase" evidence="1">
    <location>
        <begin position="3"/>
        <end position="240"/>
    </location>
</feature>
<dbReference type="PANTHER" id="PTHR43245:SF13">
    <property type="entry name" value="UDP-D-APIOSE_UDP-D-XYLOSE SYNTHASE 2"/>
    <property type="match status" value="1"/>
</dbReference>
<dbReference type="Gene3D" id="3.40.50.720">
    <property type="entry name" value="NAD(P)-binding Rossmann-like Domain"/>
    <property type="match status" value="1"/>
</dbReference>
<dbReference type="CDD" id="cd05256">
    <property type="entry name" value="UDP_AE_SDR_e"/>
    <property type="match status" value="1"/>
</dbReference>
<dbReference type="Pfam" id="PF01370">
    <property type="entry name" value="Epimerase"/>
    <property type="match status" value="1"/>
</dbReference>
<dbReference type="InterPro" id="IPR050177">
    <property type="entry name" value="Lipid_A_modif_metabolic_enz"/>
</dbReference>
<protein>
    <submittedName>
        <fullName evidence="2">ADP-L-glycero-D-manno-heptose-6-epimerase</fullName>
        <ecNumber evidence="2">5.1.3.20</ecNumber>
    </submittedName>
</protein>
<organism evidence="2">
    <name type="scientific">Candidatus Methanophagaceae archaeon ANME-1 ERB6</name>
    <dbReference type="NCBI Taxonomy" id="2759912"/>
    <lineage>
        <taxon>Archaea</taxon>
        <taxon>Methanobacteriati</taxon>
        <taxon>Methanobacteriota</taxon>
        <taxon>Stenosarchaea group</taxon>
        <taxon>Methanomicrobia</taxon>
        <taxon>Candidatus Methanophagales</taxon>
        <taxon>Candidatus Methanophagaceae</taxon>
    </lineage>
</organism>
<dbReference type="GO" id="GO:0008712">
    <property type="term" value="F:ADP-glyceromanno-heptose 6-epimerase activity"/>
    <property type="evidence" value="ECO:0007669"/>
    <property type="project" value="UniProtKB-EC"/>
</dbReference>
<reference evidence="2" key="1">
    <citation type="submission" date="2020-06" db="EMBL/GenBank/DDBJ databases">
        <title>Unique genomic features of the anaerobic methanotrophic archaea.</title>
        <authorList>
            <person name="Chadwick G.L."/>
            <person name="Skennerton C.T."/>
            <person name="Laso-Perez R."/>
            <person name="Leu A.O."/>
            <person name="Speth D.R."/>
            <person name="Yu H."/>
            <person name="Morgan-Lang C."/>
            <person name="Hatzenpichler R."/>
            <person name="Goudeau D."/>
            <person name="Malmstrom R."/>
            <person name="Brazelton W.J."/>
            <person name="Woyke T."/>
            <person name="Hallam S.J."/>
            <person name="Tyson G.W."/>
            <person name="Wegener G."/>
            <person name="Boetius A."/>
            <person name="Orphan V."/>
        </authorList>
    </citation>
    <scope>NUCLEOTIDE SEQUENCE</scope>
</reference>
<dbReference type="Gene3D" id="3.90.25.10">
    <property type="entry name" value="UDP-galactose 4-epimerase, domain 1"/>
    <property type="match status" value="1"/>
</dbReference>
<dbReference type="PRINTS" id="PR01713">
    <property type="entry name" value="NUCEPIMERASE"/>
</dbReference>
<accession>A0A7G9YVY1</accession>
<keyword evidence="2" id="KW-0413">Isomerase</keyword>
<dbReference type="InterPro" id="IPR001509">
    <property type="entry name" value="Epimerase_deHydtase"/>
</dbReference>
<dbReference type="EMBL" id="MT631502">
    <property type="protein sequence ID" value="QNO52165.1"/>
    <property type="molecule type" value="Genomic_DNA"/>
</dbReference>
<proteinExistence type="predicted"/>
<evidence type="ECO:0000313" key="2">
    <source>
        <dbReference type="EMBL" id="QNO52165.1"/>
    </source>
</evidence>
<gene>
    <name evidence="2" type="primary">hldD</name>
    <name evidence="2" type="ORF">MDNCFBIC_00036</name>
</gene>
<dbReference type="PANTHER" id="PTHR43245">
    <property type="entry name" value="BIFUNCTIONAL POLYMYXIN RESISTANCE PROTEIN ARNA"/>
    <property type="match status" value="1"/>
</dbReference>
<dbReference type="InterPro" id="IPR036291">
    <property type="entry name" value="NAD(P)-bd_dom_sf"/>
</dbReference>
<name>A0A7G9YVY1_9EURY</name>
<dbReference type="AlphaFoldDB" id="A0A7G9YVY1"/>
<evidence type="ECO:0000259" key="1">
    <source>
        <dbReference type="Pfam" id="PF01370"/>
    </source>
</evidence>
<dbReference type="EC" id="5.1.3.20" evidence="2"/>
<sequence>MKIVITGGAGFIGSNIAEELSKEKDNEIIIVDDLSTGKMANIRKFNQSTNVNFVRGSITDLNLLKGVFKDADYVFHQAAIPSVPRSIKDPIASNNANVNGTLNVLVAARDCDVKKVVYASSSSVYGDTPELPKRERMTPNPLSPYAVTKLLGEYYCNVFNDIYGLKTVSLRYFNVYGPRQDPYSDYAAVIPKFINRVSENKPPVIYGDGEQTRDFTFVKDVVSANILAAKSDAEGVYNIANGNRISINELANMIMALIGNDLTPAHDDPREGDVKHSLADISEAKKNLGYEPAYSLEEGLRGTIEWFNLAV</sequence>
<dbReference type="SUPFAM" id="SSF51735">
    <property type="entry name" value="NAD(P)-binding Rossmann-fold domains"/>
    <property type="match status" value="1"/>
</dbReference>